<evidence type="ECO:0000313" key="7">
    <source>
        <dbReference type="Proteomes" id="UP000199136"/>
    </source>
</evidence>
<reference evidence="6 7" key="1">
    <citation type="submission" date="2016-10" db="EMBL/GenBank/DDBJ databases">
        <authorList>
            <person name="de Groot N.N."/>
        </authorList>
    </citation>
    <scope>NUCLEOTIDE SEQUENCE [LARGE SCALE GENOMIC DNA]</scope>
    <source>
        <strain evidence="6 7">DSM 20581</strain>
    </source>
</reference>
<dbReference type="PROSITE" id="PS50949">
    <property type="entry name" value="HTH_GNTR"/>
    <property type="match status" value="1"/>
</dbReference>
<dbReference type="PANTHER" id="PTHR44846">
    <property type="entry name" value="MANNOSYL-D-GLYCERATE TRANSPORT/METABOLISM SYSTEM REPRESSOR MNGR-RELATED"/>
    <property type="match status" value="1"/>
</dbReference>
<keyword evidence="4" id="KW-0804">Transcription</keyword>
<sequence>MIKYEMIANKIRQRIQDGVYLADSLIPDQVSLAKEFKVSRMTVKKAMDVLAFEGLIFRKRGSGTYVKKTALKNGLNANLMEYEGLTQQLSGHEVKSQVISFTVEFPDDFIKETLMLDKHDPVYKIIRLRTVDGDPYIIEHTFMSVKCIPGLSEEALDTSVYQYIHNELGLQFGGAYRKIHAAKSSEYDQEYLGCAVDDPVLEVEQVVHLEDGTPFEYSRSRNRYDKRSYTVVDLQK</sequence>
<dbReference type="STRING" id="82801.SAMN04488506_0173"/>
<keyword evidence="2" id="KW-0805">Transcription regulation</keyword>
<evidence type="ECO:0000313" key="6">
    <source>
        <dbReference type="EMBL" id="SFP98335.1"/>
    </source>
</evidence>
<feature type="domain" description="HTH gntR-type" evidence="5">
    <location>
        <begin position="1"/>
        <end position="69"/>
    </location>
</feature>
<keyword evidence="3" id="KW-0238">DNA-binding</keyword>
<evidence type="ECO:0000256" key="3">
    <source>
        <dbReference type="ARBA" id="ARBA00023125"/>
    </source>
</evidence>
<dbReference type="EMBL" id="FOXW01000001">
    <property type="protein sequence ID" value="SFP98335.1"/>
    <property type="molecule type" value="Genomic_DNA"/>
</dbReference>
<dbReference type="SUPFAM" id="SSF64288">
    <property type="entry name" value="Chorismate lyase-like"/>
    <property type="match status" value="1"/>
</dbReference>
<proteinExistence type="predicted"/>
<dbReference type="RefSeq" id="WP_092479235.1">
    <property type="nucleotide sequence ID" value="NZ_FOXW01000001.1"/>
</dbReference>
<dbReference type="SMART" id="SM00866">
    <property type="entry name" value="UTRA"/>
    <property type="match status" value="1"/>
</dbReference>
<dbReference type="InterPro" id="IPR036388">
    <property type="entry name" value="WH-like_DNA-bd_sf"/>
</dbReference>
<gene>
    <name evidence="6" type="ORF">SAMN04488506_0173</name>
</gene>
<dbReference type="InterPro" id="IPR028978">
    <property type="entry name" value="Chorismate_lyase_/UTRA_dom_sf"/>
</dbReference>
<keyword evidence="7" id="KW-1185">Reference proteome</keyword>
<dbReference type="OrthoDB" id="9815017at2"/>
<dbReference type="Proteomes" id="UP000199136">
    <property type="component" value="Unassembled WGS sequence"/>
</dbReference>
<dbReference type="SMART" id="SM00345">
    <property type="entry name" value="HTH_GNTR"/>
    <property type="match status" value="1"/>
</dbReference>
<dbReference type="Pfam" id="PF00392">
    <property type="entry name" value="GntR"/>
    <property type="match status" value="1"/>
</dbReference>
<dbReference type="FunFam" id="3.40.1410.10:FF:000008">
    <property type="entry name" value="Transcriptional regulator, GntR family"/>
    <property type="match status" value="1"/>
</dbReference>
<dbReference type="PRINTS" id="PR00035">
    <property type="entry name" value="HTHGNTR"/>
</dbReference>
<dbReference type="SUPFAM" id="SSF46785">
    <property type="entry name" value="Winged helix' DNA-binding domain"/>
    <property type="match status" value="1"/>
</dbReference>
<evidence type="ECO:0000256" key="2">
    <source>
        <dbReference type="ARBA" id="ARBA00023015"/>
    </source>
</evidence>
<dbReference type="PANTHER" id="PTHR44846:SF5">
    <property type="entry name" value="HTH-TYPE TRANSCRIPTIONAL REGULATOR GMUR"/>
    <property type="match status" value="1"/>
</dbReference>
<accession>A0A1I5UST5</accession>
<protein>
    <submittedName>
        <fullName evidence="6">Transcriptional regulator, GntR family</fullName>
    </submittedName>
</protein>
<dbReference type="CDD" id="cd07377">
    <property type="entry name" value="WHTH_GntR"/>
    <property type="match status" value="1"/>
</dbReference>
<dbReference type="InterPro" id="IPR050679">
    <property type="entry name" value="Bact_HTH_transcr_reg"/>
</dbReference>
<dbReference type="AlphaFoldDB" id="A0A1I5UST5"/>
<dbReference type="GO" id="GO:0003677">
    <property type="term" value="F:DNA binding"/>
    <property type="evidence" value="ECO:0007669"/>
    <property type="project" value="UniProtKB-KW"/>
</dbReference>
<dbReference type="InterPro" id="IPR011663">
    <property type="entry name" value="UTRA"/>
</dbReference>
<dbReference type="InterPro" id="IPR000524">
    <property type="entry name" value="Tscrpt_reg_HTH_GntR"/>
</dbReference>
<dbReference type="Gene3D" id="1.10.10.10">
    <property type="entry name" value="Winged helix-like DNA-binding domain superfamily/Winged helix DNA-binding domain"/>
    <property type="match status" value="1"/>
</dbReference>
<evidence type="ECO:0000259" key="5">
    <source>
        <dbReference type="PROSITE" id="PS50949"/>
    </source>
</evidence>
<evidence type="ECO:0000256" key="1">
    <source>
        <dbReference type="ARBA" id="ARBA00022491"/>
    </source>
</evidence>
<organism evidence="6 7">
    <name type="scientific">Desemzia incerta</name>
    <dbReference type="NCBI Taxonomy" id="82801"/>
    <lineage>
        <taxon>Bacteria</taxon>
        <taxon>Bacillati</taxon>
        <taxon>Bacillota</taxon>
        <taxon>Bacilli</taxon>
        <taxon>Lactobacillales</taxon>
        <taxon>Carnobacteriaceae</taxon>
        <taxon>Desemzia</taxon>
    </lineage>
</organism>
<name>A0A1I5UST5_9LACT</name>
<dbReference type="Gene3D" id="3.40.1410.10">
    <property type="entry name" value="Chorismate lyase-like"/>
    <property type="match status" value="1"/>
</dbReference>
<dbReference type="InterPro" id="IPR036390">
    <property type="entry name" value="WH_DNA-bd_sf"/>
</dbReference>
<dbReference type="GO" id="GO:0003700">
    <property type="term" value="F:DNA-binding transcription factor activity"/>
    <property type="evidence" value="ECO:0007669"/>
    <property type="project" value="InterPro"/>
</dbReference>
<dbReference type="GO" id="GO:0045892">
    <property type="term" value="P:negative regulation of DNA-templated transcription"/>
    <property type="evidence" value="ECO:0007669"/>
    <property type="project" value="TreeGrafter"/>
</dbReference>
<dbReference type="Pfam" id="PF07702">
    <property type="entry name" value="UTRA"/>
    <property type="match status" value="1"/>
</dbReference>
<keyword evidence="1" id="KW-0678">Repressor</keyword>
<evidence type="ECO:0000256" key="4">
    <source>
        <dbReference type="ARBA" id="ARBA00023163"/>
    </source>
</evidence>